<dbReference type="EMBL" id="KV454408">
    <property type="protein sequence ID" value="ODQ66838.1"/>
    <property type="molecule type" value="Genomic_DNA"/>
</dbReference>
<evidence type="ECO:0000259" key="22">
    <source>
        <dbReference type="PROSITE" id="PS50255"/>
    </source>
</evidence>
<dbReference type="PANTHER" id="PTHR12863:SF1">
    <property type="entry name" value="FATTY ACID 2-HYDROXYLASE"/>
    <property type="match status" value="1"/>
</dbReference>
<keyword evidence="16 18" id="KW-0472">Membrane</keyword>
<dbReference type="EC" id="1.-.-.-" evidence="18"/>
<keyword evidence="13 18" id="KW-0560">Oxidoreductase</keyword>
<evidence type="ECO:0000313" key="23">
    <source>
        <dbReference type="EMBL" id="ODQ66838.1"/>
    </source>
</evidence>
<comment type="pathway">
    <text evidence="2">Sphingolipid metabolism.</text>
</comment>
<dbReference type="PIRSF" id="PIRSF005149">
    <property type="entry name" value="IPC-B_HD"/>
    <property type="match status" value="1"/>
</dbReference>
<evidence type="ECO:0000256" key="20">
    <source>
        <dbReference type="PIRSR" id="PIRSR005149-50"/>
    </source>
</evidence>
<feature type="binding site" evidence="19">
    <location>
        <position position="349"/>
    </location>
    <ligand>
        <name>Zn(2+)</name>
        <dbReference type="ChEBI" id="CHEBI:29105"/>
        <label>2</label>
    </ligand>
</feature>
<feature type="binding site" evidence="19">
    <location>
        <position position="250"/>
    </location>
    <ligand>
        <name>Zn(2+)</name>
        <dbReference type="ChEBI" id="CHEBI:29105"/>
        <label>1</label>
    </ligand>
</feature>
<evidence type="ECO:0000256" key="8">
    <source>
        <dbReference type="ARBA" id="ARBA00022723"/>
    </source>
</evidence>
<keyword evidence="7 21" id="KW-0812">Transmembrane</keyword>
<dbReference type="SMART" id="SM01117">
    <property type="entry name" value="Cyt-b5"/>
    <property type="match status" value="1"/>
</dbReference>
<sequence length="383" mass="43909">MTTTTTTRSLPMLTAAEIASHNSAKSCYVTINHRKVYDVSAFLDEHPGGGDLILEYAGKDITHIMQDEVSHEHSQAAYEALDELYLVGILATPEEEAKLLTKDNRDSFQLKERRTTVQKTSNEGTDDQAETNLFVLTDFSKDYAVNKFIDLEKPLLMQILFGGFSKEFYLDQVHRPRHYGKGSAPIFGNILEPLSLTAWYVVPSIWIPVDLYCIYITAQGLPTWGVVFLYALGLFIFSLIEYLLHRFIFHLDKYLPDNSISLTVHFLLHGVHHYLPMDKNRLVMPPTLLMALAYPLYRLAHLLFPYYIAMGIFSGAFMGYILYDCTHYFLHHKRLPAVMKSTKKYHLDHHYKNYDLGFGVTSRFWDVIFGTELLGDSPRSKGL</sequence>
<dbReference type="PRINTS" id="PR00363">
    <property type="entry name" value="CYTOCHROMEB5"/>
</dbReference>
<dbReference type="GO" id="GO:0006633">
    <property type="term" value="P:fatty acid biosynthetic process"/>
    <property type="evidence" value="ECO:0007669"/>
    <property type="project" value="UniProtKB-KW"/>
</dbReference>
<organism evidence="23 24">
    <name type="scientific">Nadsonia fulvescens var. elongata DSM 6958</name>
    <dbReference type="NCBI Taxonomy" id="857566"/>
    <lineage>
        <taxon>Eukaryota</taxon>
        <taxon>Fungi</taxon>
        <taxon>Dikarya</taxon>
        <taxon>Ascomycota</taxon>
        <taxon>Saccharomycotina</taxon>
        <taxon>Dipodascomycetes</taxon>
        <taxon>Dipodascales</taxon>
        <taxon>Dipodascales incertae sedis</taxon>
        <taxon>Nadsonia</taxon>
    </lineage>
</organism>
<dbReference type="PROSITE" id="PS50255">
    <property type="entry name" value="CYTOCHROME_B5_2"/>
    <property type="match status" value="1"/>
</dbReference>
<evidence type="ECO:0000256" key="19">
    <source>
        <dbReference type="PIRSR" id="PIRSR005149-1"/>
    </source>
</evidence>
<keyword evidence="10 18" id="KW-0276">Fatty acid metabolism</keyword>
<keyword evidence="24" id="KW-1185">Reference proteome</keyword>
<dbReference type="InterPro" id="IPR001199">
    <property type="entry name" value="Cyt_B5-like_heme/steroid-bd"/>
</dbReference>
<dbReference type="STRING" id="857566.A0A1E3PND7"/>
<evidence type="ECO:0000256" key="17">
    <source>
        <dbReference type="ARBA" id="ARBA00023160"/>
    </source>
</evidence>
<comment type="cofactor">
    <cofactor evidence="18 19">
        <name>Zn(2+)</name>
        <dbReference type="ChEBI" id="CHEBI:29105"/>
    </cofactor>
    <text evidence="18 19">Binds 2 Zn(2+) ions per subunit that likely form a catalytic dimetal center.</text>
</comment>
<comment type="subcellular location">
    <subcellularLocation>
        <location evidence="1">Endoplasmic reticulum membrane</location>
        <topology evidence="1">Multi-pass membrane protein</topology>
    </subcellularLocation>
</comment>
<feature type="domain" description="Cytochrome b5 heme-binding" evidence="22">
    <location>
        <begin position="10"/>
        <end position="91"/>
    </location>
</feature>
<dbReference type="InterPro" id="IPR018506">
    <property type="entry name" value="Cyt_B5_heme-BS"/>
</dbReference>
<dbReference type="InterPro" id="IPR006694">
    <property type="entry name" value="Fatty_acid_hydroxylase"/>
</dbReference>
<evidence type="ECO:0000256" key="18">
    <source>
        <dbReference type="PIRNR" id="PIRNR005149"/>
    </source>
</evidence>
<comment type="pathway">
    <text evidence="3">Lipid metabolism.</text>
</comment>
<evidence type="ECO:0000256" key="11">
    <source>
        <dbReference type="ARBA" id="ARBA00022833"/>
    </source>
</evidence>
<dbReference type="FunFam" id="3.10.120.10:FF:000002">
    <property type="entry name" value="Cytochrome b5 type B"/>
    <property type="match status" value="1"/>
</dbReference>
<comment type="function">
    <text evidence="18">Ceramide hydroxylase involved in the hydroxylation of sphingolipid-associated very long chain fatty acids. Postulated to hydroxylate the very long chain fatty acid of dihydroceramides and phytoceramides at C-2.</text>
</comment>
<accession>A0A1E3PND7</accession>
<evidence type="ECO:0000256" key="5">
    <source>
        <dbReference type="ARBA" id="ARBA00022516"/>
    </source>
</evidence>
<keyword evidence="15 18" id="KW-0443">Lipid metabolism</keyword>
<dbReference type="PANTHER" id="PTHR12863">
    <property type="entry name" value="FATTY ACID HYDROXYLASE"/>
    <property type="match status" value="1"/>
</dbReference>
<reference evidence="23 24" key="1">
    <citation type="journal article" date="2016" name="Proc. Natl. Acad. Sci. U.S.A.">
        <title>Comparative genomics of biotechnologically important yeasts.</title>
        <authorList>
            <person name="Riley R."/>
            <person name="Haridas S."/>
            <person name="Wolfe K.H."/>
            <person name="Lopes M.R."/>
            <person name="Hittinger C.T."/>
            <person name="Goeker M."/>
            <person name="Salamov A.A."/>
            <person name="Wisecaver J.H."/>
            <person name="Long T.M."/>
            <person name="Calvey C.H."/>
            <person name="Aerts A.L."/>
            <person name="Barry K.W."/>
            <person name="Choi C."/>
            <person name="Clum A."/>
            <person name="Coughlan A.Y."/>
            <person name="Deshpande S."/>
            <person name="Douglass A.P."/>
            <person name="Hanson S.J."/>
            <person name="Klenk H.-P."/>
            <person name="LaButti K.M."/>
            <person name="Lapidus A."/>
            <person name="Lindquist E.A."/>
            <person name="Lipzen A.M."/>
            <person name="Meier-Kolthoff J.P."/>
            <person name="Ohm R.A."/>
            <person name="Otillar R.P."/>
            <person name="Pangilinan J.L."/>
            <person name="Peng Y."/>
            <person name="Rokas A."/>
            <person name="Rosa C.A."/>
            <person name="Scheuner C."/>
            <person name="Sibirny A.A."/>
            <person name="Slot J.C."/>
            <person name="Stielow J.B."/>
            <person name="Sun H."/>
            <person name="Kurtzman C.P."/>
            <person name="Blackwell M."/>
            <person name="Grigoriev I.V."/>
            <person name="Jeffries T.W."/>
        </authorList>
    </citation>
    <scope>NUCLEOTIDE SEQUENCE [LARGE SCALE GENOMIC DNA]</scope>
    <source>
        <strain evidence="23 24">DSM 6958</strain>
    </source>
</reference>
<feature type="binding site" evidence="19">
    <location>
        <position position="331"/>
    </location>
    <ligand>
        <name>Zn(2+)</name>
        <dbReference type="ChEBI" id="CHEBI:29105"/>
        <label>1</label>
    </ligand>
</feature>
<dbReference type="Proteomes" id="UP000095009">
    <property type="component" value="Unassembled WGS sequence"/>
</dbReference>
<feature type="binding site" description="axial binding residue" evidence="20">
    <location>
        <position position="46"/>
    </location>
    <ligand>
        <name>heme</name>
        <dbReference type="ChEBI" id="CHEBI:30413"/>
    </ligand>
    <ligandPart>
        <name>Fe</name>
        <dbReference type="ChEBI" id="CHEBI:18248"/>
    </ligandPart>
</feature>
<evidence type="ECO:0000256" key="12">
    <source>
        <dbReference type="ARBA" id="ARBA00022989"/>
    </source>
</evidence>
<protein>
    <recommendedName>
        <fullName evidence="18">Ceramide very long chain fatty acid hydroxylase</fullName>
        <ecNumber evidence="18">1.-.-.-</ecNumber>
    </recommendedName>
</protein>
<feature type="transmembrane region" description="Helical" evidence="21">
    <location>
        <begin position="306"/>
        <end position="330"/>
    </location>
</feature>
<keyword evidence="6 20" id="KW-0349">Heme</keyword>
<keyword evidence="5 18" id="KW-0444">Lipid biosynthesis</keyword>
<dbReference type="AlphaFoldDB" id="A0A1E3PND7"/>
<dbReference type="Pfam" id="PF04116">
    <property type="entry name" value="FA_hydroxylase"/>
    <property type="match status" value="1"/>
</dbReference>
<evidence type="ECO:0000256" key="15">
    <source>
        <dbReference type="ARBA" id="ARBA00023098"/>
    </source>
</evidence>
<keyword evidence="8 18" id="KW-0479">Metal-binding</keyword>
<feature type="binding site" evidence="19">
    <location>
        <position position="269"/>
    </location>
    <ligand>
        <name>Zn(2+)</name>
        <dbReference type="ChEBI" id="CHEBI:29105"/>
        <label>1</label>
    </ligand>
</feature>
<dbReference type="InterPro" id="IPR036400">
    <property type="entry name" value="Cyt_B5-like_heme/steroid_sf"/>
</dbReference>
<dbReference type="GO" id="GO:0005506">
    <property type="term" value="F:iron ion binding"/>
    <property type="evidence" value="ECO:0007669"/>
    <property type="project" value="UniProtKB-UniRule"/>
</dbReference>
<evidence type="ECO:0000256" key="9">
    <source>
        <dbReference type="ARBA" id="ARBA00022824"/>
    </source>
</evidence>
<dbReference type="OrthoDB" id="2204368at2759"/>
<dbReference type="Gene3D" id="3.10.120.10">
    <property type="entry name" value="Cytochrome b5-like heme/steroid binding domain"/>
    <property type="match status" value="1"/>
</dbReference>
<feature type="binding site" evidence="19">
    <location>
        <position position="346"/>
    </location>
    <ligand>
        <name>Zn(2+)</name>
        <dbReference type="ChEBI" id="CHEBI:29105"/>
        <label>1</label>
    </ligand>
</feature>
<evidence type="ECO:0000256" key="1">
    <source>
        <dbReference type="ARBA" id="ARBA00004477"/>
    </source>
</evidence>
<keyword evidence="14 18" id="KW-0408">Iron</keyword>
<gene>
    <name evidence="23" type="ORF">NADFUDRAFT_46190</name>
</gene>
<keyword evidence="9 18" id="KW-0256">Endoplasmic reticulum</keyword>
<keyword evidence="17 18" id="KW-0275">Fatty acid biosynthesis</keyword>
<keyword evidence="12 21" id="KW-1133">Transmembrane helix</keyword>
<evidence type="ECO:0000256" key="14">
    <source>
        <dbReference type="ARBA" id="ARBA00023004"/>
    </source>
</evidence>
<name>A0A1E3PND7_9ASCO</name>
<feature type="binding site" evidence="19">
    <location>
        <position position="272"/>
    </location>
    <ligand>
        <name>Zn(2+)</name>
        <dbReference type="ChEBI" id="CHEBI:29105"/>
        <label>1</label>
    </ligand>
</feature>
<proteinExistence type="inferred from homology"/>
<feature type="binding site" evidence="19">
    <location>
        <position position="245"/>
    </location>
    <ligand>
        <name>Zn(2+)</name>
        <dbReference type="ChEBI" id="CHEBI:29105"/>
        <label>1</label>
    </ligand>
</feature>
<feature type="binding site" description="axial binding residue" evidence="20">
    <location>
        <position position="73"/>
    </location>
    <ligand>
        <name>heme</name>
        <dbReference type="ChEBI" id="CHEBI:30413"/>
    </ligand>
    <ligandPart>
        <name>Fe</name>
        <dbReference type="ChEBI" id="CHEBI:18248"/>
    </ligandPart>
</feature>
<comment type="similarity">
    <text evidence="4 18">Belongs to the sterol desaturase family. SCS7 subfamily.</text>
</comment>
<feature type="binding site" evidence="19">
    <location>
        <position position="273"/>
    </location>
    <ligand>
        <name>Zn(2+)</name>
        <dbReference type="ChEBI" id="CHEBI:29105"/>
        <label>1</label>
    </ligand>
</feature>
<evidence type="ECO:0000256" key="6">
    <source>
        <dbReference type="ARBA" id="ARBA00022617"/>
    </source>
</evidence>
<dbReference type="Pfam" id="PF00173">
    <property type="entry name" value="Cyt-b5"/>
    <property type="match status" value="1"/>
</dbReference>
<evidence type="ECO:0000256" key="21">
    <source>
        <dbReference type="SAM" id="Phobius"/>
    </source>
</evidence>
<evidence type="ECO:0000256" key="2">
    <source>
        <dbReference type="ARBA" id="ARBA00004991"/>
    </source>
</evidence>
<dbReference type="GO" id="GO:0080132">
    <property type="term" value="F:fatty acid 2-hydroxylase activity"/>
    <property type="evidence" value="ECO:0007669"/>
    <property type="project" value="InterPro"/>
</dbReference>
<evidence type="ECO:0000256" key="7">
    <source>
        <dbReference type="ARBA" id="ARBA00022692"/>
    </source>
</evidence>
<dbReference type="PROSITE" id="PS00191">
    <property type="entry name" value="CYTOCHROME_B5_1"/>
    <property type="match status" value="1"/>
</dbReference>
<evidence type="ECO:0000256" key="4">
    <source>
        <dbReference type="ARBA" id="ARBA00005747"/>
    </source>
</evidence>
<evidence type="ECO:0000256" key="16">
    <source>
        <dbReference type="ARBA" id="ARBA00023136"/>
    </source>
</evidence>
<keyword evidence="11 19" id="KW-0862">Zinc</keyword>
<feature type="transmembrane region" description="Helical" evidence="21">
    <location>
        <begin position="224"/>
        <end position="244"/>
    </location>
</feature>
<dbReference type="GO" id="GO:0051999">
    <property type="term" value="P:mannosyl-inositol phosphorylceramide biosynthetic process"/>
    <property type="evidence" value="ECO:0007669"/>
    <property type="project" value="EnsemblFungi"/>
</dbReference>
<dbReference type="SUPFAM" id="SSF55856">
    <property type="entry name" value="Cytochrome b5-like heme/steroid binding domain"/>
    <property type="match status" value="1"/>
</dbReference>
<feature type="binding site" evidence="19">
    <location>
        <position position="327"/>
    </location>
    <ligand>
        <name>Zn(2+)</name>
        <dbReference type="ChEBI" id="CHEBI:29105"/>
        <label>1</label>
    </ligand>
</feature>
<dbReference type="InterPro" id="IPR014430">
    <property type="entry name" value="Scs7"/>
</dbReference>
<evidence type="ECO:0000313" key="24">
    <source>
        <dbReference type="Proteomes" id="UP000095009"/>
    </source>
</evidence>
<comment type="cofactor">
    <cofactor evidence="20">
        <name>Fe cation</name>
        <dbReference type="ChEBI" id="CHEBI:24875"/>
    </cofactor>
</comment>
<evidence type="ECO:0000256" key="10">
    <source>
        <dbReference type="ARBA" id="ARBA00022832"/>
    </source>
</evidence>
<evidence type="ECO:0000256" key="3">
    <source>
        <dbReference type="ARBA" id="ARBA00005189"/>
    </source>
</evidence>
<evidence type="ECO:0000256" key="13">
    <source>
        <dbReference type="ARBA" id="ARBA00023002"/>
    </source>
</evidence>
<dbReference type="GO" id="GO:0005789">
    <property type="term" value="C:endoplasmic reticulum membrane"/>
    <property type="evidence" value="ECO:0007669"/>
    <property type="project" value="UniProtKB-SubCell"/>
</dbReference>
<dbReference type="GO" id="GO:0020037">
    <property type="term" value="F:heme binding"/>
    <property type="evidence" value="ECO:0007669"/>
    <property type="project" value="InterPro"/>
</dbReference>
<feature type="binding site" evidence="19">
    <location>
        <position position="350"/>
    </location>
    <ligand>
        <name>Zn(2+)</name>
        <dbReference type="ChEBI" id="CHEBI:29105"/>
        <label>1</label>
    </ligand>
</feature>